<dbReference type="InterPro" id="IPR021718">
    <property type="entry name" value="CPSF73-100_C"/>
</dbReference>
<keyword evidence="10" id="KW-1185">Reference proteome</keyword>
<evidence type="ECO:0000256" key="4">
    <source>
        <dbReference type="ARBA" id="ARBA00022801"/>
    </source>
</evidence>
<feature type="domain" description="Metallo-beta-lactamase" evidence="6">
    <location>
        <begin position="33"/>
        <end position="243"/>
    </location>
</feature>
<dbReference type="AlphaFoldDB" id="A0AAW1P021"/>
<dbReference type="InterPro" id="IPR036866">
    <property type="entry name" value="RibonucZ/Hydroxyglut_hydro"/>
</dbReference>
<dbReference type="Pfam" id="PF10996">
    <property type="entry name" value="Beta-Casp"/>
    <property type="match status" value="1"/>
</dbReference>
<evidence type="ECO:0000313" key="10">
    <source>
        <dbReference type="Proteomes" id="UP001465755"/>
    </source>
</evidence>
<evidence type="ECO:0000259" key="7">
    <source>
        <dbReference type="SMART" id="SM01027"/>
    </source>
</evidence>
<dbReference type="Gene3D" id="3.40.50.10890">
    <property type="match status" value="1"/>
</dbReference>
<evidence type="ECO:0000256" key="3">
    <source>
        <dbReference type="ARBA" id="ARBA00022722"/>
    </source>
</evidence>
<evidence type="ECO:0000256" key="5">
    <source>
        <dbReference type="ARBA" id="ARBA00023242"/>
    </source>
</evidence>
<dbReference type="InterPro" id="IPR011108">
    <property type="entry name" value="RMMBL"/>
</dbReference>
<feature type="domain" description="Pre-mRNA 3'-end-processing endonuclease polyadenylation factor C-term" evidence="8">
    <location>
        <begin position="483"/>
        <end position="706"/>
    </location>
</feature>
<dbReference type="SMART" id="SM01098">
    <property type="entry name" value="CPSF73-100_C"/>
    <property type="match status" value="1"/>
</dbReference>
<dbReference type="InterPro" id="IPR001279">
    <property type="entry name" value="Metallo-B-lactamas"/>
</dbReference>
<keyword evidence="4" id="KW-0378">Hydrolase</keyword>
<protein>
    <submittedName>
        <fullName evidence="9">Uncharacterized protein</fullName>
    </submittedName>
</protein>
<accession>A0AAW1P021</accession>
<dbReference type="Pfam" id="PF07521">
    <property type="entry name" value="RMMBL"/>
    <property type="match status" value="1"/>
</dbReference>
<keyword evidence="2" id="KW-0507">mRNA processing</keyword>
<dbReference type="PANTHER" id="PTHR11203:SF11">
    <property type="entry name" value="CLEAVAGE AND POLYADENYLATION SPECIFICITY FACTOR SUBUNIT 3"/>
    <property type="match status" value="1"/>
</dbReference>
<dbReference type="SMART" id="SM01027">
    <property type="entry name" value="Beta-Casp"/>
    <property type="match status" value="1"/>
</dbReference>
<keyword evidence="3" id="KW-0540">Nuclease</keyword>
<dbReference type="GO" id="GO:0006398">
    <property type="term" value="P:mRNA 3'-end processing by stem-loop binding and cleavage"/>
    <property type="evidence" value="ECO:0007669"/>
    <property type="project" value="TreeGrafter"/>
</dbReference>
<dbReference type="CDD" id="cd16292">
    <property type="entry name" value="CPSF3-like_MBL-fold"/>
    <property type="match status" value="1"/>
</dbReference>
<evidence type="ECO:0000259" key="8">
    <source>
        <dbReference type="SMART" id="SM01098"/>
    </source>
</evidence>
<dbReference type="GO" id="GO:0004521">
    <property type="term" value="F:RNA endonuclease activity"/>
    <property type="evidence" value="ECO:0007669"/>
    <property type="project" value="TreeGrafter"/>
</dbReference>
<dbReference type="InterPro" id="IPR050698">
    <property type="entry name" value="MBL"/>
</dbReference>
<comment type="caution">
    <text evidence="9">The sequence shown here is derived from an EMBL/GenBank/DDBJ whole genome shotgun (WGS) entry which is preliminary data.</text>
</comment>
<dbReference type="GO" id="GO:0004534">
    <property type="term" value="F:5'-3' RNA exonuclease activity"/>
    <property type="evidence" value="ECO:0007669"/>
    <property type="project" value="TreeGrafter"/>
</dbReference>
<dbReference type="EMBL" id="JALJOQ010000076">
    <property type="protein sequence ID" value="KAK9801371.1"/>
    <property type="molecule type" value="Genomic_DNA"/>
</dbReference>
<dbReference type="Gene3D" id="3.60.15.10">
    <property type="entry name" value="Ribonuclease Z/Hydroxyacylglutathione hydrolase-like"/>
    <property type="match status" value="1"/>
</dbReference>
<evidence type="ECO:0000313" key="9">
    <source>
        <dbReference type="EMBL" id="KAK9801371.1"/>
    </source>
</evidence>
<dbReference type="Proteomes" id="UP001465755">
    <property type="component" value="Unassembled WGS sequence"/>
</dbReference>
<dbReference type="SMART" id="SM00849">
    <property type="entry name" value="Lactamase_B"/>
    <property type="match status" value="1"/>
</dbReference>
<proteinExistence type="predicted"/>
<dbReference type="GO" id="GO:0003723">
    <property type="term" value="F:RNA binding"/>
    <property type="evidence" value="ECO:0007669"/>
    <property type="project" value="TreeGrafter"/>
</dbReference>
<name>A0AAW1P021_9CHLO</name>
<reference evidence="9 10" key="1">
    <citation type="journal article" date="2024" name="Nat. Commun.">
        <title>Phylogenomics reveals the evolutionary origins of lichenization in chlorophyte algae.</title>
        <authorList>
            <person name="Puginier C."/>
            <person name="Libourel C."/>
            <person name="Otte J."/>
            <person name="Skaloud P."/>
            <person name="Haon M."/>
            <person name="Grisel S."/>
            <person name="Petersen M."/>
            <person name="Berrin J.G."/>
            <person name="Delaux P.M."/>
            <person name="Dal Grande F."/>
            <person name="Keller J."/>
        </authorList>
    </citation>
    <scope>NUCLEOTIDE SEQUENCE [LARGE SCALE GENOMIC DNA]</scope>
    <source>
        <strain evidence="9 10">SAG 2036</strain>
    </source>
</reference>
<dbReference type="Pfam" id="PF11718">
    <property type="entry name" value="CPSF73-100_C"/>
    <property type="match status" value="1"/>
</dbReference>
<organism evidence="9 10">
    <name type="scientific">Symbiochloris irregularis</name>
    <dbReference type="NCBI Taxonomy" id="706552"/>
    <lineage>
        <taxon>Eukaryota</taxon>
        <taxon>Viridiplantae</taxon>
        <taxon>Chlorophyta</taxon>
        <taxon>core chlorophytes</taxon>
        <taxon>Trebouxiophyceae</taxon>
        <taxon>Trebouxiales</taxon>
        <taxon>Trebouxiaceae</taxon>
        <taxon>Symbiochloris</taxon>
    </lineage>
</organism>
<dbReference type="GO" id="GO:0005847">
    <property type="term" value="C:mRNA cleavage and polyadenylation specificity factor complex"/>
    <property type="evidence" value="ECO:0007669"/>
    <property type="project" value="TreeGrafter"/>
</dbReference>
<dbReference type="Pfam" id="PF16661">
    <property type="entry name" value="Lactamase_B_6"/>
    <property type="match status" value="1"/>
</dbReference>
<dbReference type="InterPro" id="IPR022712">
    <property type="entry name" value="Beta_Casp"/>
</dbReference>
<comment type="subcellular location">
    <subcellularLocation>
        <location evidence="1">Nucleus</location>
    </subcellularLocation>
</comment>
<gene>
    <name evidence="9" type="ORF">WJX73_002407</name>
</gene>
<evidence type="ECO:0000259" key="6">
    <source>
        <dbReference type="SMART" id="SM00849"/>
    </source>
</evidence>
<feature type="domain" description="Beta-Casp" evidence="7">
    <location>
        <begin position="255"/>
        <end position="374"/>
    </location>
</feature>
<evidence type="ECO:0000256" key="1">
    <source>
        <dbReference type="ARBA" id="ARBA00004123"/>
    </source>
</evidence>
<sequence length="716" mass="77616">MATKRKADAPPEAVETGRNTVSVNVLGAGQEVGRSCVIIKYMGKTVMLDCGVHPGRQGINSLPFLDSVDLDEVDIALITHFHLDHCAAVPYLLTRTNFKGRVFMTHPTKAVYGMLLRDFAKLTRAASDEPLYTERDVDASLDRIEVVDFHQTLTINGIQVCAYRAGHVLGAAMFMVEIAGMRALYTGDYSRLADRHLSAADLPEVKPHIVIVESTYGVSRHLAREEREDRFRGRVQQVLARGGRLLLPCVALGRAQELMLILEELWERSPALRGVPIYQASGQAKRALSIFQTYTEMMNDDIRRAFRNPFEFKHITHLNGPKELDDTGSCVVLATPSMLQAGLSRELFDAWCEDSRNGIIIADFAVQGTLARDILGEPATVVTRAGRKVPLRMTVDAISFSAHADFDQTSQFIDALDPPHVVLVHGEATEMGRLRKALEQRAAVKGATRAVHMPLLTKPLLIHHRALHLAKVVGRLADKALVPGRGVRGVLVRQGLQDSLMSAEDLPVFTRLRPGRIVQQQTLALTCPFSQVRLALEVVFEGAGGSSSPDLGCVTGSLDGNTLRVADAVLLVHTPSPAPGVPARLALEWEAGNLADTVADAVVAVIMQASSEPEAAALAEAARMAALKAKDPEAAERAEADMIAALLSCQFGPCRADHERDVITLEVDGKVALIHAAKGQVECDDQTLAARLGRALTRIRAAMGPCQTTDYDDAGG</sequence>
<keyword evidence="5" id="KW-0539">Nucleus</keyword>
<evidence type="ECO:0000256" key="2">
    <source>
        <dbReference type="ARBA" id="ARBA00022664"/>
    </source>
</evidence>
<dbReference type="SUPFAM" id="SSF56281">
    <property type="entry name" value="Metallo-hydrolase/oxidoreductase"/>
    <property type="match status" value="1"/>
</dbReference>
<dbReference type="PANTHER" id="PTHR11203">
    <property type="entry name" value="CLEAVAGE AND POLYADENYLATION SPECIFICITY FACTOR FAMILY MEMBER"/>
    <property type="match status" value="1"/>
</dbReference>